<dbReference type="Proteomes" id="UP000254808">
    <property type="component" value="Chromosome"/>
</dbReference>
<keyword evidence="2" id="KW-0963">Cytoplasm</keyword>
<sequence>MRLVVQRVSSASVTIEGKIAGQIGPGLLVLAAVHQTDSKAEAEWAADKMMRLRIFPDDQGKMNRSVQDTGGSILIISQFTLYGDVRKGTRPSFIASAQPDKAEALYDYFVSYTRSNFAGKVETGEFAAMMQVELVNDGPVTIIIDREKNPD</sequence>
<dbReference type="InterPro" id="IPR023509">
    <property type="entry name" value="DTD-like_sf"/>
</dbReference>
<comment type="subunit">
    <text evidence="2">Homodimer.</text>
</comment>
<feature type="short sequence motif" description="Gly-cisPro motif, important for rejection of L-amino acids" evidence="2">
    <location>
        <begin position="138"/>
        <end position="139"/>
    </location>
</feature>
<dbReference type="CDD" id="cd00563">
    <property type="entry name" value="Dtyr_deacylase"/>
    <property type="match status" value="1"/>
</dbReference>
<evidence type="ECO:0000313" key="3">
    <source>
        <dbReference type="EMBL" id="AXI99486.1"/>
    </source>
</evidence>
<dbReference type="NCBIfam" id="TIGR00256">
    <property type="entry name" value="D-aminoacyl-tRNA deacylase"/>
    <property type="match status" value="1"/>
</dbReference>
<dbReference type="SUPFAM" id="SSF69500">
    <property type="entry name" value="DTD-like"/>
    <property type="match status" value="1"/>
</dbReference>
<comment type="domain">
    <text evidence="2">A Gly-cisPro motif from one monomer fits into the active site of the other monomer to allow specific chiral rejection of L-amino acids.</text>
</comment>
<dbReference type="InterPro" id="IPR003732">
    <property type="entry name" value="Daa-tRNA_deacyls_DTD"/>
</dbReference>
<dbReference type="GO" id="GO:0043908">
    <property type="term" value="F:Ser(Gly)-tRNA(Ala) hydrolase activity"/>
    <property type="evidence" value="ECO:0007669"/>
    <property type="project" value="UniProtKB-UniRule"/>
</dbReference>
<dbReference type="OrthoDB" id="9801395at2"/>
<keyword evidence="2" id="KW-0378">Hydrolase</keyword>
<dbReference type="EC" id="3.1.1.-" evidence="2"/>
<protein>
    <recommendedName>
        <fullName evidence="2">D-aminoacyl-tRNA deacylase</fullName>
        <shortName evidence="2">DTD</shortName>
        <ecNumber evidence="2">3.1.1.96</ecNumber>
    </recommendedName>
    <alternativeName>
        <fullName evidence="2">Gly-tRNA(Ala) deacylase</fullName>
        <ecNumber evidence="2">3.1.1.-</ecNumber>
    </alternativeName>
</protein>
<comment type="similarity">
    <text evidence="1 2">Belongs to the DTD family.</text>
</comment>
<dbReference type="PANTHER" id="PTHR10472">
    <property type="entry name" value="D-TYROSYL-TRNA TYR DEACYLASE"/>
    <property type="match status" value="1"/>
</dbReference>
<dbReference type="KEGG" id="cprv:CYPRO_0199"/>
<dbReference type="GO" id="GO:0005737">
    <property type="term" value="C:cytoplasm"/>
    <property type="evidence" value="ECO:0007669"/>
    <property type="project" value="UniProtKB-SubCell"/>
</dbReference>
<comment type="catalytic activity">
    <reaction evidence="2">
        <text>glycyl-tRNA(Ala) + H2O = tRNA(Ala) + glycine + H(+)</text>
        <dbReference type="Rhea" id="RHEA:53744"/>
        <dbReference type="Rhea" id="RHEA-COMP:9657"/>
        <dbReference type="Rhea" id="RHEA-COMP:13640"/>
        <dbReference type="ChEBI" id="CHEBI:15377"/>
        <dbReference type="ChEBI" id="CHEBI:15378"/>
        <dbReference type="ChEBI" id="CHEBI:57305"/>
        <dbReference type="ChEBI" id="CHEBI:78442"/>
        <dbReference type="ChEBI" id="CHEBI:78522"/>
    </reaction>
</comment>
<dbReference type="EMBL" id="CP027806">
    <property type="protein sequence ID" value="AXI99486.1"/>
    <property type="molecule type" value="Genomic_DNA"/>
</dbReference>
<proteinExistence type="inferred from homology"/>
<name>A0A345UG85_9BACT</name>
<reference evidence="3 4" key="1">
    <citation type="submission" date="2018-03" db="EMBL/GenBank/DDBJ databases">
        <title>Phenotypic and genomic properties of Cyclonatronum proteinivorum gen. nov., sp. nov., a haloalkaliphilic bacteroidete from soda lakes possessing Na+-translocating rhodopsin.</title>
        <authorList>
            <person name="Toshchakov S.V."/>
            <person name="Korzhenkov A."/>
            <person name="Samarov N.I."/>
            <person name="Kublanov I.V."/>
            <person name="Muntyan M.S."/>
            <person name="Sorokin D.Y."/>
        </authorList>
    </citation>
    <scope>NUCLEOTIDE SEQUENCE [LARGE SCALE GENOMIC DNA]</scope>
    <source>
        <strain evidence="3 4">Omega</strain>
    </source>
</reference>
<dbReference type="GO" id="GO:0051500">
    <property type="term" value="F:D-tyrosyl-tRNA(Tyr) deacylase activity"/>
    <property type="evidence" value="ECO:0007669"/>
    <property type="project" value="TreeGrafter"/>
</dbReference>
<dbReference type="GO" id="GO:0019478">
    <property type="term" value="P:D-amino acid catabolic process"/>
    <property type="evidence" value="ECO:0007669"/>
    <property type="project" value="UniProtKB-UniRule"/>
</dbReference>
<dbReference type="PANTHER" id="PTHR10472:SF5">
    <property type="entry name" value="D-AMINOACYL-TRNA DEACYLASE 1"/>
    <property type="match status" value="1"/>
</dbReference>
<dbReference type="EC" id="3.1.1.96" evidence="2"/>
<keyword evidence="2" id="KW-0694">RNA-binding</keyword>
<dbReference type="GO" id="GO:0106026">
    <property type="term" value="F:Gly-tRNA(Ala) deacylase activity"/>
    <property type="evidence" value="ECO:0007669"/>
    <property type="project" value="UniProtKB-UniRule"/>
</dbReference>
<evidence type="ECO:0000256" key="1">
    <source>
        <dbReference type="ARBA" id="ARBA00009673"/>
    </source>
</evidence>
<gene>
    <name evidence="2" type="primary">dtd</name>
    <name evidence="3" type="ORF">CYPRO_0199</name>
</gene>
<comment type="subcellular location">
    <subcellularLocation>
        <location evidence="2">Cytoplasm</location>
    </subcellularLocation>
</comment>
<organism evidence="3 4">
    <name type="scientific">Cyclonatronum proteinivorum</name>
    <dbReference type="NCBI Taxonomy" id="1457365"/>
    <lineage>
        <taxon>Bacteria</taxon>
        <taxon>Pseudomonadati</taxon>
        <taxon>Balneolota</taxon>
        <taxon>Balneolia</taxon>
        <taxon>Balneolales</taxon>
        <taxon>Cyclonatronaceae</taxon>
        <taxon>Cyclonatronum</taxon>
    </lineage>
</organism>
<evidence type="ECO:0000256" key="2">
    <source>
        <dbReference type="HAMAP-Rule" id="MF_00518"/>
    </source>
</evidence>
<keyword evidence="2" id="KW-0820">tRNA-binding</keyword>
<accession>A0A345UG85</accession>
<keyword evidence="4" id="KW-1185">Reference proteome</keyword>
<dbReference type="Pfam" id="PF02580">
    <property type="entry name" value="Tyr_Deacylase"/>
    <property type="match status" value="1"/>
</dbReference>
<comment type="function">
    <text evidence="2">An aminoacyl-tRNA editing enzyme that deacylates mischarged D-aminoacyl-tRNAs. Also deacylates mischarged glycyl-tRNA(Ala), protecting cells against glycine mischarging by AlaRS. Acts via tRNA-based rather than protein-based catalysis; rejects L-amino acids rather than detecting D-amino acids in the active site. By recycling D-aminoacyl-tRNA to D-amino acids and free tRNA molecules, this enzyme counteracts the toxicity associated with the formation of D-aminoacyl-tRNA entities in vivo and helps enforce protein L-homochirality.</text>
</comment>
<dbReference type="RefSeq" id="WP_114982728.1">
    <property type="nucleotide sequence ID" value="NZ_CP027806.1"/>
</dbReference>
<comment type="catalytic activity">
    <reaction evidence="2">
        <text>a D-aminoacyl-tRNA + H2O = a tRNA + a D-alpha-amino acid + H(+)</text>
        <dbReference type="Rhea" id="RHEA:13953"/>
        <dbReference type="Rhea" id="RHEA-COMP:10123"/>
        <dbReference type="Rhea" id="RHEA-COMP:10124"/>
        <dbReference type="ChEBI" id="CHEBI:15377"/>
        <dbReference type="ChEBI" id="CHEBI:15378"/>
        <dbReference type="ChEBI" id="CHEBI:59871"/>
        <dbReference type="ChEBI" id="CHEBI:78442"/>
        <dbReference type="ChEBI" id="CHEBI:79333"/>
        <dbReference type="EC" id="3.1.1.96"/>
    </reaction>
</comment>
<evidence type="ECO:0000313" key="4">
    <source>
        <dbReference type="Proteomes" id="UP000254808"/>
    </source>
</evidence>
<dbReference type="Gene3D" id="3.50.80.10">
    <property type="entry name" value="D-tyrosyl-tRNA(Tyr) deacylase"/>
    <property type="match status" value="1"/>
</dbReference>
<dbReference type="AlphaFoldDB" id="A0A345UG85"/>
<dbReference type="FunFam" id="3.50.80.10:FF:000001">
    <property type="entry name" value="D-aminoacyl-tRNA deacylase"/>
    <property type="match status" value="1"/>
</dbReference>
<dbReference type="HAMAP" id="MF_00518">
    <property type="entry name" value="Deacylase_Dtd"/>
    <property type="match status" value="1"/>
</dbReference>
<dbReference type="GO" id="GO:0000049">
    <property type="term" value="F:tRNA binding"/>
    <property type="evidence" value="ECO:0007669"/>
    <property type="project" value="UniProtKB-UniRule"/>
</dbReference>